<proteinExistence type="predicted"/>
<dbReference type="AlphaFoldDB" id="A0A9P1IP42"/>
<dbReference type="InterPro" id="IPR016197">
    <property type="entry name" value="Chromo-like_dom_sf"/>
</dbReference>
<dbReference type="InterPro" id="IPR037948">
    <property type="entry name" value="Cec-4"/>
</dbReference>
<feature type="compositionally biased region" description="Acidic residues" evidence="1">
    <location>
        <begin position="228"/>
        <end position="269"/>
    </location>
</feature>
<name>A0A9P1IP42_9PELO</name>
<feature type="domain" description="Chromo" evidence="2">
    <location>
        <begin position="87"/>
        <end position="146"/>
    </location>
</feature>
<dbReference type="GO" id="GO:0010468">
    <property type="term" value="P:regulation of gene expression"/>
    <property type="evidence" value="ECO:0007669"/>
    <property type="project" value="TreeGrafter"/>
</dbReference>
<dbReference type="GO" id="GO:0097240">
    <property type="term" value="P:chromosome attachment to the nuclear envelope"/>
    <property type="evidence" value="ECO:0007669"/>
    <property type="project" value="InterPro"/>
</dbReference>
<feature type="compositionally biased region" description="Basic residues" evidence="1">
    <location>
        <begin position="53"/>
        <end position="73"/>
    </location>
</feature>
<dbReference type="OrthoDB" id="5877133at2759"/>
<feature type="compositionally biased region" description="Basic residues" evidence="1">
    <location>
        <begin position="207"/>
        <end position="223"/>
    </location>
</feature>
<feature type="domain" description="Chromo" evidence="2">
    <location>
        <begin position="149"/>
        <end position="209"/>
    </location>
</feature>
<dbReference type="SUPFAM" id="SSF54160">
    <property type="entry name" value="Chromo domain-like"/>
    <property type="match status" value="2"/>
</dbReference>
<feature type="region of interest" description="Disordered" evidence="1">
    <location>
        <begin position="1"/>
        <end position="86"/>
    </location>
</feature>
<feature type="region of interest" description="Disordered" evidence="1">
    <location>
        <begin position="203"/>
        <end position="280"/>
    </location>
</feature>
<dbReference type="EMBL" id="CANHGI010000004">
    <property type="protein sequence ID" value="CAI5448459.1"/>
    <property type="molecule type" value="Genomic_DNA"/>
</dbReference>
<dbReference type="GO" id="GO:0005637">
    <property type="term" value="C:nuclear inner membrane"/>
    <property type="evidence" value="ECO:0007669"/>
    <property type="project" value="TreeGrafter"/>
</dbReference>
<dbReference type="InterPro" id="IPR023780">
    <property type="entry name" value="Chromo_domain"/>
</dbReference>
<dbReference type="PANTHER" id="PTHR10503">
    <property type="entry name" value="HP1 LIKE (HETEROCHROMATIN PROTEIN)-RELATED"/>
    <property type="match status" value="1"/>
</dbReference>
<dbReference type="Proteomes" id="UP001152747">
    <property type="component" value="Unassembled WGS sequence"/>
</dbReference>
<evidence type="ECO:0000256" key="1">
    <source>
        <dbReference type="SAM" id="MobiDB-lite"/>
    </source>
</evidence>
<dbReference type="PANTHER" id="PTHR10503:SF7">
    <property type="entry name" value="CHROMO DOMAIN-CONTAINING PROTEIN"/>
    <property type="match status" value="1"/>
</dbReference>
<comment type="caution">
    <text evidence="3">The sequence shown here is derived from an EMBL/GenBank/DDBJ whole genome shotgun (WGS) entry which is preliminary data.</text>
</comment>
<keyword evidence="4" id="KW-1185">Reference proteome</keyword>
<evidence type="ECO:0000259" key="2">
    <source>
        <dbReference type="PROSITE" id="PS50013"/>
    </source>
</evidence>
<dbReference type="InterPro" id="IPR000953">
    <property type="entry name" value="Chromo/chromo_shadow_dom"/>
</dbReference>
<dbReference type="Gene3D" id="2.40.50.40">
    <property type="match status" value="2"/>
</dbReference>
<sequence>MGRSSTSKNKGAVAASRSSDRARKSTELFNISVEEKRTRVKKSSTRGAAISKKAAKSKKGSGKKSGTKRRSRKRSESSDEEEDETDYEIKDIVDHRIYDDHYIEYAVTWVGYPDEKTWMTEYDLKDAPKVLADYKFKVTKKTDNPGEDYTVQEILAHRDVGKKRYYLVHWKGFDHPVSHTEMEEKELKDAKDVLETYKASLKNEKKGVKRRAPSKSSSKKKSNGKVESDDEEEEEEEVEQAEEEEVETATEEVQEDSDDDEEEEEEEEESPKRKRQRSEE</sequence>
<dbReference type="SMART" id="SM00298">
    <property type="entry name" value="CHROMO"/>
    <property type="match status" value="2"/>
</dbReference>
<gene>
    <name evidence="3" type="ORF">CAMP_LOCUS11096</name>
</gene>
<reference evidence="3" key="1">
    <citation type="submission" date="2022-11" db="EMBL/GenBank/DDBJ databases">
        <authorList>
            <person name="Kikuchi T."/>
        </authorList>
    </citation>
    <scope>NUCLEOTIDE SEQUENCE</scope>
    <source>
        <strain evidence="3">PS1010</strain>
    </source>
</reference>
<dbReference type="PROSITE" id="PS50013">
    <property type="entry name" value="CHROMO_2"/>
    <property type="match status" value="2"/>
</dbReference>
<accession>A0A9P1IP42</accession>
<evidence type="ECO:0000313" key="3">
    <source>
        <dbReference type="EMBL" id="CAI5448459.1"/>
    </source>
</evidence>
<protein>
    <recommendedName>
        <fullName evidence="2">Chromo domain-containing protein</fullName>
    </recommendedName>
</protein>
<organism evidence="3 4">
    <name type="scientific">Caenorhabditis angaria</name>
    <dbReference type="NCBI Taxonomy" id="860376"/>
    <lineage>
        <taxon>Eukaryota</taxon>
        <taxon>Metazoa</taxon>
        <taxon>Ecdysozoa</taxon>
        <taxon>Nematoda</taxon>
        <taxon>Chromadorea</taxon>
        <taxon>Rhabditida</taxon>
        <taxon>Rhabditina</taxon>
        <taxon>Rhabditomorpha</taxon>
        <taxon>Rhabditoidea</taxon>
        <taxon>Rhabditidae</taxon>
        <taxon>Peloderinae</taxon>
        <taxon>Caenorhabditis</taxon>
    </lineage>
</organism>
<dbReference type="Pfam" id="PF00385">
    <property type="entry name" value="Chromo"/>
    <property type="match status" value="2"/>
</dbReference>
<evidence type="ECO:0000313" key="4">
    <source>
        <dbReference type="Proteomes" id="UP001152747"/>
    </source>
</evidence>